<dbReference type="PANTHER" id="PTHR31527">
    <property type="entry name" value="RE64534P"/>
    <property type="match status" value="1"/>
</dbReference>
<feature type="domain" description="DUF1989" evidence="1">
    <location>
        <begin position="7"/>
        <end position="170"/>
    </location>
</feature>
<keyword evidence="3" id="KW-1185">Reference proteome</keyword>
<dbReference type="Pfam" id="PF09347">
    <property type="entry name" value="DUF1989"/>
    <property type="match status" value="1"/>
</dbReference>
<evidence type="ECO:0000259" key="1">
    <source>
        <dbReference type="Pfam" id="PF09347"/>
    </source>
</evidence>
<protein>
    <submittedName>
        <fullName evidence="2">DUF1989 domain-containing protein</fullName>
    </submittedName>
</protein>
<sequence>MIKQKWRIPPTQGLGFKLSKGQTVRITDVEGEQVADFVAYRVDDVRERLDPGVTMDALHKLKVQPGDLLYTNTYKPMLTIVTDHVGQHDFINPACRSEMYEVLYNKKNHASCYHNLNQALAEFTIPVPDQHYPINLFMNTIIEPSGKITVGKPLSKAGDYIDLRAEMDLIIAVSACPCSESACNGFKCTPIDVEIM</sequence>
<dbReference type="EMBL" id="WTUZ01000013">
    <property type="protein sequence ID" value="MZQ82392.1"/>
    <property type="molecule type" value="Genomic_DNA"/>
</dbReference>
<dbReference type="Proteomes" id="UP000481087">
    <property type="component" value="Unassembled WGS sequence"/>
</dbReference>
<dbReference type="InterPro" id="IPR018959">
    <property type="entry name" value="DUF1989"/>
</dbReference>
<accession>A0A6L8UYD7</accession>
<dbReference type="PANTHER" id="PTHR31527:SF0">
    <property type="entry name" value="RE64534P"/>
    <property type="match status" value="1"/>
</dbReference>
<evidence type="ECO:0000313" key="2">
    <source>
        <dbReference type="EMBL" id="MZQ82392.1"/>
    </source>
</evidence>
<dbReference type="AlphaFoldDB" id="A0A6L8UYD7"/>
<evidence type="ECO:0000313" key="3">
    <source>
        <dbReference type="Proteomes" id="UP000481087"/>
    </source>
</evidence>
<reference evidence="2 3" key="1">
    <citation type="submission" date="2019-12" db="EMBL/GenBank/DDBJ databases">
        <title>Paenibacillus sp. nov. sp. isolated from soil.</title>
        <authorList>
            <person name="Kim J."/>
            <person name="Jeong S.E."/>
            <person name="Jung H.S."/>
            <person name="Jeon C.O."/>
        </authorList>
    </citation>
    <scope>NUCLEOTIDE SEQUENCE [LARGE SCALE GENOMIC DNA]</scope>
    <source>
        <strain evidence="2 3">5J-6</strain>
    </source>
</reference>
<comment type="caution">
    <text evidence="2">The sequence shown here is derived from an EMBL/GenBank/DDBJ whole genome shotgun (WGS) entry which is preliminary data.</text>
</comment>
<gene>
    <name evidence="2" type="ORF">GQF01_09760</name>
</gene>
<proteinExistence type="predicted"/>
<name>A0A6L8UYD7_9BACL</name>
<organism evidence="2 3">
    <name type="scientific">Paenibacillus silvestris</name>
    <dbReference type="NCBI Taxonomy" id="2606219"/>
    <lineage>
        <taxon>Bacteria</taxon>
        <taxon>Bacillati</taxon>
        <taxon>Bacillota</taxon>
        <taxon>Bacilli</taxon>
        <taxon>Bacillales</taxon>
        <taxon>Paenibacillaceae</taxon>
        <taxon>Paenibacillus</taxon>
    </lineage>
</organism>